<gene>
    <name evidence="1" type="ORF">V6243_11905</name>
</gene>
<dbReference type="PROSITE" id="PS51257">
    <property type="entry name" value="PROKAR_LIPOPROTEIN"/>
    <property type="match status" value="1"/>
</dbReference>
<dbReference type="GeneID" id="43177103"/>
<dbReference type="RefSeq" id="WP_077374866.1">
    <property type="nucleotide sequence ID" value="NZ_BJOH01000012.1"/>
</dbReference>
<dbReference type="Proteomes" id="UP001378242">
    <property type="component" value="Unassembled WGS sequence"/>
</dbReference>
<comment type="caution">
    <text evidence="1">The sequence shown here is derived from an EMBL/GenBank/DDBJ whole genome shotgun (WGS) entry which is preliminary data.</text>
</comment>
<organism evidence="1 2">
    <name type="scientific">Cobetia marina</name>
    <name type="common">Deleya marina</name>
    <dbReference type="NCBI Taxonomy" id="28258"/>
    <lineage>
        <taxon>Bacteria</taxon>
        <taxon>Pseudomonadati</taxon>
        <taxon>Pseudomonadota</taxon>
        <taxon>Gammaproteobacteria</taxon>
        <taxon>Oceanospirillales</taxon>
        <taxon>Halomonadaceae</taxon>
        <taxon>Cobetia</taxon>
    </lineage>
</organism>
<sequence>MKDHRQRGLMVGVAMLLALASGCDELGAPRPASVTTLLEHSEAWQGEQVAVQGRIRSEQVPERYWLEGAGQQRIELHPPERIGAYLGREVQISGRFEFKVGGQRLIEISNVTPLDKPTPKQ</sequence>
<protein>
    <recommendedName>
        <fullName evidence="3">Glucose-inhibited division protein B</fullName>
    </recommendedName>
</protein>
<evidence type="ECO:0008006" key="3">
    <source>
        <dbReference type="Google" id="ProtNLM"/>
    </source>
</evidence>
<proteinExistence type="predicted"/>
<accession>A0ABU9GGD6</accession>
<evidence type="ECO:0000313" key="1">
    <source>
        <dbReference type="EMBL" id="MEL0617530.1"/>
    </source>
</evidence>
<reference evidence="1 2" key="1">
    <citation type="submission" date="2024-02" db="EMBL/GenBank/DDBJ databases">
        <title>Bacteria isolated from the canopy kelp, Nereocystis luetkeana.</title>
        <authorList>
            <person name="Pfister C.A."/>
            <person name="Younker I.T."/>
            <person name="Light S.H."/>
        </authorList>
    </citation>
    <scope>NUCLEOTIDE SEQUENCE [LARGE SCALE GENOMIC DNA]</scope>
    <source>
        <strain evidence="1 2">TI.5.07</strain>
    </source>
</reference>
<keyword evidence="2" id="KW-1185">Reference proteome</keyword>
<name>A0ABU9GGD6_COBMA</name>
<dbReference type="EMBL" id="JBAKAP010000012">
    <property type="protein sequence ID" value="MEL0617530.1"/>
    <property type="molecule type" value="Genomic_DNA"/>
</dbReference>
<evidence type="ECO:0000313" key="2">
    <source>
        <dbReference type="Proteomes" id="UP001378242"/>
    </source>
</evidence>